<evidence type="ECO:0000313" key="4">
    <source>
        <dbReference type="EMBL" id="KKG45588.1"/>
    </source>
</evidence>
<dbReference type="Proteomes" id="UP000034195">
    <property type="component" value="Unassembled WGS sequence"/>
</dbReference>
<dbReference type="AlphaFoldDB" id="A0A0F8F0U2"/>
<gene>
    <name evidence="1" type="ORF">DU34_11115</name>
    <name evidence="3" type="ORF">DU35_06475</name>
    <name evidence="7" type="ORF">DU36_07120</name>
    <name evidence="12" type="ORF">DU37_07460</name>
    <name evidence="6" type="ORF">DU38_07945</name>
    <name evidence="4" type="ORF">DU39_07850</name>
    <name evidence="5" type="ORF">DU41_05440</name>
    <name evidence="8" type="ORF">DU46_05440</name>
    <name evidence="2" type="ORF">DU49_07105</name>
    <name evidence="10" type="ORF">DU51_07545</name>
    <name evidence="13" type="ORF">DU60_10280</name>
    <name evidence="9" type="ORF">DU61_13135</name>
    <name evidence="11" type="ORF">DU62_05295</name>
</gene>
<evidence type="ECO:0000313" key="14">
    <source>
        <dbReference type="Proteomes" id="UP000033878"/>
    </source>
</evidence>
<dbReference type="EMBL" id="JJPE01000034">
    <property type="protein sequence ID" value="KKG46793.1"/>
    <property type="molecule type" value="Genomic_DNA"/>
</dbReference>
<evidence type="ECO:0000313" key="20">
    <source>
        <dbReference type="Proteomes" id="UP000034243"/>
    </source>
</evidence>
<comment type="caution">
    <text evidence="1">The sequence shown here is derived from an EMBL/GenBank/DDBJ whole genome shotgun (WGS) entry which is preliminary data.</text>
</comment>
<organism evidence="1 16">
    <name type="scientific">Methanosarcina mazei</name>
    <name type="common">Methanosarcina frisia</name>
    <dbReference type="NCBI Taxonomy" id="2209"/>
    <lineage>
        <taxon>Archaea</taxon>
        <taxon>Methanobacteriati</taxon>
        <taxon>Methanobacteriota</taxon>
        <taxon>Stenosarchaea group</taxon>
        <taxon>Methanomicrobia</taxon>
        <taxon>Methanosarcinales</taxon>
        <taxon>Methanosarcinaceae</taxon>
        <taxon>Methanosarcina</taxon>
    </lineage>
</organism>
<evidence type="ECO:0000313" key="18">
    <source>
        <dbReference type="Proteomes" id="UP000034151"/>
    </source>
</evidence>
<dbReference type="Pfam" id="PF14390">
    <property type="entry name" value="DUF4420"/>
    <property type="match status" value="1"/>
</dbReference>
<dbReference type="Proteomes" id="UP000034151">
    <property type="component" value="Unassembled WGS sequence"/>
</dbReference>
<sequence>MIEEIWKSMEEDSVFNGESCVLKRRVYSDFPFDLFLAMEKPENSRLFLLKVSRSNIPNINLLPRSRGFELKVFTLPEYPENYAFLEIKLIDLRFSDIFSILVNDILKNLNEIAEERELIKSFIERIIKWQQFLEKYGNEGLSEKAQRGLYGELWFLRKYMLPYLGIQEGIASWKGPEGKPQDFQFLKLAVEVKTTVGKQHQKISISNEQQLDDTGLDRLFLEYLSLVELNKGAGETLQSIVEEIKKLISSDLSSYRKFIDLLVEAGYLEEHGYKYSNFFYTVRSSNIFEVKDDFPRIIEYNLPHGVGDVHYSICVAECMRYKIEDINFKSFVEARK</sequence>
<dbReference type="Proteomes" id="UP000034577">
    <property type="component" value="Unassembled WGS sequence"/>
</dbReference>
<evidence type="ECO:0000313" key="16">
    <source>
        <dbReference type="Proteomes" id="UP000034047"/>
    </source>
</evidence>
<dbReference type="EMBL" id="JJPH01000083">
    <property type="protein sequence ID" value="KKG51645.1"/>
    <property type="molecule type" value="Genomic_DNA"/>
</dbReference>
<dbReference type="EMBL" id="JJPD01000109">
    <property type="protein sequence ID" value="KKG40838.1"/>
    <property type="molecule type" value="Genomic_DNA"/>
</dbReference>
<evidence type="ECO:0000313" key="24">
    <source>
        <dbReference type="Proteomes" id="UP000034820"/>
    </source>
</evidence>
<dbReference type="Proteomes" id="UP000034944">
    <property type="component" value="Unassembled WGS sequence"/>
</dbReference>
<evidence type="ECO:0000313" key="12">
    <source>
        <dbReference type="EMBL" id="KKH28359.1"/>
    </source>
</evidence>
<dbReference type="Proteomes" id="UP000034820">
    <property type="component" value="Unassembled WGS sequence"/>
</dbReference>
<dbReference type="Proteomes" id="UP000033878">
    <property type="component" value="Unassembled WGS sequence"/>
</dbReference>
<evidence type="ECO:0000313" key="19">
    <source>
        <dbReference type="Proteomes" id="UP000034195"/>
    </source>
</evidence>
<evidence type="ECO:0000313" key="13">
    <source>
        <dbReference type="EMBL" id="KKH29484.1"/>
    </source>
</evidence>
<evidence type="ECO:0000313" key="21">
    <source>
        <dbReference type="Proteomes" id="UP000034338"/>
    </source>
</evidence>
<dbReference type="EMBL" id="JJPY01000106">
    <property type="protein sequence ID" value="KKH06046.1"/>
    <property type="molecule type" value="Genomic_DNA"/>
</dbReference>
<dbReference type="EMBL" id="JJPQ01000092">
    <property type="protein sequence ID" value="KKG81387.1"/>
    <property type="molecule type" value="Genomic_DNA"/>
</dbReference>
<dbReference type="Proteomes" id="UP000034667">
    <property type="component" value="Unassembled WGS sequence"/>
</dbReference>
<dbReference type="EMBL" id="JJQF01000113">
    <property type="protein sequence ID" value="KKH28359.1"/>
    <property type="molecule type" value="Genomic_DNA"/>
</dbReference>
<dbReference type="Proteomes" id="UP000034243">
    <property type="component" value="Unassembled WGS sequence"/>
</dbReference>
<evidence type="ECO:0008006" key="27">
    <source>
        <dbReference type="Google" id="ProtNLM"/>
    </source>
</evidence>
<evidence type="ECO:0000313" key="23">
    <source>
        <dbReference type="Proteomes" id="UP000034667"/>
    </source>
</evidence>
<evidence type="ECO:0000313" key="3">
    <source>
        <dbReference type="EMBL" id="KKG40838.1"/>
    </source>
</evidence>
<accession>A0A0F8F0U2</accession>
<dbReference type="Proteomes" id="UP000034047">
    <property type="component" value="Unassembled WGS sequence"/>
</dbReference>
<dbReference type="EMBL" id="JJPB01000130">
    <property type="protein sequence ID" value="KKG28510.1"/>
    <property type="molecule type" value="Genomic_DNA"/>
</dbReference>
<dbReference type="Proteomes" id="UP000033889">
    <property type="component" value="Unassembled WGS sequence"/>
</dbReference>
<dbReference type="EMBL" id="JJPZ01000037">
    <property type="protein sequence ID" value="KKH12923.1"/>
    <property type="molecule type" value="Genomic_DNA"/>
</dbReference>
<evidence type="ECO:0000313" key="7">
    <source>
        <dbReference type="EMBL" id="KKG51645.1"/>
    </source>
</evidence>
<name>A0A0F8F0U2_METMZ</name>
<dbReference type="OrthoDB" id="147281at2157"/>
<evidence type="ECO:0000313" key="6">
    <source>
        <dbReference type="EMBL" id="KKG49760.1"/>
    </source>
</evidence>
<evidence type="ECO:0000313" key="10">
    <source>
        <dbReference type="EMBL" id="KKH06046.1"/>
    </source>
</evidence>
<dbReference type="RefSeq" id="WP_048038024.1">
    <property type="nucleotide sequence ID" value="NZ_JJOU01000116.1"/>
</dbReference>
<dbReference type="InterPro" id="IPR025534">
    <property type="entry name" value="DUF4420"/>
</dbReference>
<evidence type="ECO:0000313" key="5">
    <source>
        <dbReference type="EMBL" id="KKG46793.1"/>
    </source>
</evidence>
<reference evidence="14 15" key="1">
    <citation type="journal article" date="2015" name="ISME J.">
        <title>Genomic and phenotypic differentiation among Methanosarcina mazei populations from Columbia River sediment.</title>
        <authorList>
            <person name="Youngblut N.D."/>
            <person name="Wirth J.S."/>
            <person name="Henriksen J.R."/>
            <person name="Smith M."/>
            <person name="Simon H."/>
            <person name="Metcalf W.W."/>
            <person name="Whitaker R.J."/>
        </authorList>
    </citation>
    <scope>NUCLEOTIDE SEQUENCE [LARGE SCALE GENOMIC DNA]</scope>
    <source>
        <strain evidence="13 25">1.F.M.0.5</strain>
        <strain evidence="12 21">1.H.A.0.1</strain>
        <strain evidence="1 16">2.F.T.2.6</strain>
        <strain evidence="2 14">3.F.A.1A.3</strain>
        <strain evidence="3 22">3.F.A.2.12</strain>
        <strain evidence="5 23">3.F.A.2.3</strain>
        <strain evidence="4 18">3.F.A.2.5</strain>
        <strain evidence="6 19">3.F.A.2.6</strain>
        <strain evidence="7 20">3.F.A.2.7</strain>
        <strain evidence="8 17">3.H.A.1A.2</strain>
        <strain evidence="9 15">3.H.A.2.5</strain>
        <strain evidence="10 24">3.H.T.1A.1</strain>
        <strain evidence="11 26">3.H.T.1A.2</strain>
    </source>
</reference>
<dbReference type="Proteomes" id="UP000034338">
    <property type="component" value="Unassembled WGS sequence"/>
</dbReference>
<dbReference type="EMBL" id="JJPN01000011">
    <property type="protein sequence ID" value="KKG75321.1"/>
    <property type="molecule type" value="Genomic_DNA"/>
</dbReference>
<evidence type="ECO:0000313" key="1">
    <source>
        <dbReference type="EMBL" id="KKG13675.1"/>
    </source>
</evidence>
<evidence type="ECO:0000313" key="2">
    <source>
        <dbReference type="EMBL" id="KKG28510.1"/>
    </source>
</evidence>
<evidence type="ECO:0000313" key="26">
    <source>
        <dbReference type="Proteomes" id="UP000034944"/>
    </source>
</evidence>
<dbReference type="Proteomes" id="UP000034074">
    <property type="component" value="Unassembled WGS sequence"/>
</dbReference>
<evidence type="ECO:0000313" key="11">
    <source>
        <dbReference type="EMBL" id="KKH12923.1"/>
    </source>
</evidence>
<evidence type="ECO:0000313" key="17">
    <source>
        <dbReference type="Proteomes" id="UP000034074"/>
    </source>
</evidence>
<dbReference type="PATRIC" id="fig|2209.39.peg.1755"/>
<evidence type="ECO:0000313" key="9">
    <source>
        <dbReference type="EMBL" id="KKG81387.1"/>
    </source>
</evidence>
<dbReference type="Proteomes" id="UP000034921">
    <property type="component" value="Unassembled WGS sequence"/>
</dbReference>
<dbReference type="EMBL" id="JJOU01000116">
    <property type="protein sequence ID" value="KKG13675.1"/>
    <property type="molecule type" value="Genomic_DNA"/>
</dbReference>
<evidence type="ECO:0000313" key="22">
    <source>
        <dbReference type="Proteomes" id="UP000034577"/>
    </source>
</evidence>
<dbReference type="EMBL" id="JJQE01000069">
    <property type="protein sequence ID" value="KKH29484.1"/>
    <property type="molecule type" value="Genomic_DNA"/>
</dbReference>
<dbReference type="EMBL" id="JJPG01000113">
    <property type="protein sequence ID" value="KKG49760.1"/>
    <property type="molecule type" value="Genomic_DNA"/>
</dbReference>
<evidence type="ECO:0000313" key="25">
    <source>
        <dbReference type="Proteomes" id="UP000034921"/>
    </source>
</evidence>
<evidence type="ECO:0000313" key="15">
    <source>
        <dbReference type="Proteomes" id="UP000033889"/>
    </source>
</evidence>
<proteinExistence type="predicted"/>
<evidence type="ECO:0000313" key="8">
    <source>
        <dbReference type="EMBL" id="KKG75321.1"/>
    </source>
</evidence>
<dbReference type="EMBL" id="JJPF01000024">
    <property type="protein sequence ID" value="KKG45588.1"/>
    <property type="molecule type" value="Genomic_DNA"/>
</dbReference>
<protein>
    <recommendedName>
        <fullName evidence="27">PD-(D/E)XK motif protein</fullName>
    </recommendedName>
</protein>